<dbReference type="PANTHER" id="PTHR11527">
    <property type="entry name" value="HEAT-SHOCK PROTEIN 20 FAMILY MEMBER"/>
    <property type="match status" value="1"/>
</dbReference>
<dbReference type="RefSeq" id="WP_186900784.1">
    <property type="nucleotide sequence ID" value="NZ_JACOOT010000004.1"/>
</dbReference>
<keyword evidence="5" id="KW-1185">Reference proteome</keyword>
<evidence type="ECO:0000313" key="4">
    <source>
        <dbReference type="EMBL" id="MBC5649924.1"/>
    </source>
</evidence>
<dbReference type="PROSITE" id="PS01031">
    <property type="entry name" value="SHSP"/>
    <property type="match status" value="1"/>
</dbReference>
<dbReference type="InterPro" id="IPR008978">
    <property type="entry name" value="HSP20-like_chaperone"/>
</dbReference>
<protein>
    <submittedName>
        <fullName evidence="4">Hsp20/alpha crystallin family protein</fullName>
    </submittedName>
</protein>
<reference evidence="4 5" key="1">
    <citation type="submission" date="2020-08" db="EMBL/GenBank/DDBJ databases">
        <title>Genome public.</title>
        <authorList>
            <person name="Liu C."/>
            <person name="Sun Q."/>
        </authorList>
    </citation>
    <scope>NUCLEOTIDE SEQUENCE [LARGE SCALE GENOMIC DNA]</scope>
    <source>
        <strain evidence="4 5">BX17</strain>
    </source>
</reference>
<dbReference type="SUPFAM" id="SSF49764">
    <property type="entry name" value="HSP20-like chaperones"/>
    <property type="match status" value="1"/>
</dbReference>
<dbReference type="EMBL" id="JACOOT010000004">
    <property type="protein sequence ID" value="MBC5649924.1"/>
    <property type="molecule type" value="Genomic_DNA"/>
</dbReference>
<gene>
    <name evidence="4" type="ORF">H8S54_01995</name>
</gene>
<evidence type="ECO:0000259" key="3">
    <source>
        <dbReference type="PROSITE" id="PS01031"/>
    </source>
</evidence>
<dbReference type="CDD" id="cd06471">
    <property type="entry name" value="ACD_LpsHSP_like"/>
    <property type="match status" value="1"/>
</dbReference>
<dbReference type="InterPro" id="IPR002068">
    <property type="entry name" value="A-crystallin/Hsp20_dom"/>
</dbReference>
<feature type="domain" description="SHSP" evidence="3">
    <location>
        <begin position="27"/>
        <end position="143"/>
    </location>
</feature>
<dbReference type="Proteomes" id="UP000652847">
    <property type="component" value="Unassembled WGS sequence"/>
</dbReference>
<dbReference type="AlphaFoldDB" id="A0A8I0DMX3"/>
<proteinExistence type="inferred from homology"/>
<dbReference type="Gene3D" id="2.60.40.790">
    <property type="match status" value="1"/>
</dbReference>
<dbReference type="InterPro" id="IPR031107">
    <property type="entry name" value="Small_HSP"/>
</dbReference>
<accession>A0A8I0DMX3</accession>
<evidence type="ECO:0000256" key="1">
    <source>
        <dbReference type="PROSITE-ProRule" id="PRU00285"/>
    </source>
</evidence>
<sequence>MLMPSIFGENLFDDWMRFPTERQSNAGYRNAELMKTDIKDVDGNYELSMDLPGFRKEDVKIQLKEGYLTIQASRTENKDEKDNNGKYVHRERYTGQCSRSFYVGKDLEHDDIHAKYDNGVLTVTFPKEAKKKEPEEKKFISIEG</sequence>
<organism evidence="4 5">
    <name type="scientific">Blautia segnis</name>
    <dbReference type="NCBI Taxonomy" id="2763030"/>
    <lineage>
        <taxon>Bacteria</taxon>
        <taxon>Bacillati</taxon>
        <taxon>Bacillota</taxon>
        <taxon>Clostridia</taxon>
        <taxon>Lachnospirales</taxon>
        <taxon>Lachnospiraceae</taxon>
        <taxon>Blautia</taxon>
    </lineage>
</organism>
<dbReference type="Pfam" id="PF00011">
    <property type="entry name" value="HSP20"/>
    <property type="match status" value="1"/>
</dbReference>
<name>A0A8I0DMX3_9FIRM</name>
<comment type="caution">
    <text evidence="4">The sequence shown here is derived from an EMBL/GenBank/DDBJ whole genome shotgun (WGS) entry which is preliminary data.</text>
</comment>
<evidence type="ECO:0000256" key="2">
    <source>
        <dbReference type="RuleBase" id="RU003616"/>
    </source>
</evidence>
<comment type="similarity">
    <text evidence="1 2">Belongs to the small heat shock protein (HSP20) family.</text>
</comment>
<evidence type="ECO:0000313" key="5">
    <source>
        <dbReference type="Proteomes" id="UP000652847"/>
    </source>
</evidence>